<accession>A0A401WFT6</accession>
<organism evidence="2 3">
    <name type="scientific">Streptomyces paromomycinus</name>
    <name type="common">Streptomyces rimosus subsp. paromomycinus</name>
    <dbReference type="NCBI Taxonomy" id="92743"/>
    <lineage>
        <taxon>Bacteria</taxon>
        <taxon>Bacillati</taxon>
        <taxon>Actinomycetota</taxon>
        <taxon>Actinomycetes</taxon>
        <taxon>Kitasatosporales</taxon>
        <taxon>Streptomycetaceae</taxon>
        <taxon>Streptomyces</taxon>
    </lineage>
</organism>
<dbReference type="GO" id="GO:0010181">
    <property type="term" value="F:FMN binding"/>
    <property type="evidence" value="ECO:0007669"/>
    <property type="project" value="InterPro"/>
</dbReference>
<comment type="caution">
    <text evidence="2">The sequence shown here is derived from an EMBL/GenBank/DDBJ whole genome shotgun (WGS) entry which is preliminary data.</text>
</comment>
<dbReference type="AlphaFoldDB" id="A0A401WFT6"/>
<dbReference type="Pfam" id="PF12724">
    <property type="entry name" value="Flavodoxin_5"/>
    <property type="match status" value="1"/>
</dbReference>
<evidence type="ECO:0000313" key="3">
    <source>
        <dbReference type="Proteomes" id="UP000286746"/>
    </source>
</evidence>
<evidence type="ECO:0000313" key="2">
    <source>
        <dbReference type="EMBL" id="GCD48183.1"/>
    </source>
</evidence>
<dbReference type="InterPro" id="IPR029039">
    <property type="entry name" value="Flavoprotein-like_sf"/>
</dbReference>
<keyword evidence="3" id="KW-1185">Reference proteome</keyword>
<dbReference type="InterPro" id="IPR026816">
    <property type="entry name" value="Flavodoxin_dom"/>
</dbReference>
<protein>
    <submittedName>
        <fullName evidence="2">Flavodoxin</fullName>
    </submittedName>
</protein>
<dbReference type="EMBL" id="BHZD01000001">
    <property type="protein sequence ID" value="GCD48183.1"/>
    <property type="molecule type" value="Genomic_DNA"/>
</dbReference>
<dbReference type="Gene3D" id="3.40.50.360">
    <property type="match status" value="1"/>
</dbReference>
<dbReference type="SUPFAM" id="SSF52218">
    <property type="entry name" value="Flavoproteins"/>
    <property type="match status" value="1"/>
</dbReference>
<dbReference type="RefSeq" id="WP_125058147.1">
    <property type="nucleotide sequence ID" value="NZ_BHZD01000001.1"/>
</dbReference>
<gene>
    <name evidence="2" type="primary">hemG_2</name>
    <name evidence="2" type="ORF">GKJPGBOP_07979</name>
</gene>
<name>A0A401WFT6_STREY</name>
<feature type="domain" description="Flavodoxin-like" evidence="1">
    <location>
        <begin position="3"/>
        <end position="162"/>
    </location>
</feature>
<proteinExistence type="predicted"/>
<evidence type="ECO:0000259" key="1">
    <source>
        <dbReference type="PROSITE" id="PS50902"/>
    </source>
</evidence>
<reference evidence="2 3" key="1">
    <citation type="submission" date="2018-11" db="EMBL/GenBank/DDBJ databases">
        <title>Whole genome sequence of Streptomyces paromomycinus NBRC 15454(T).</title>
        <authorList>
            <person name="Komaki H."/>
            <person name="Tamura T."/>
        </authorList>
    </citation>
    <scope>NUCLEOTIDE SEQUENCE [LARGE SCALE GENOMIC DNA]</scope>
    <source>
        <strain evidence="2 3">NBRC 15454</strain>
    </source>
</reference>
<dbReference type="Proteomes" id="UP000286746">
    <property type="component" value="Unassembled WGS sequence"/>
</dbReference>
<dbReference type="InterPro" id="IPR008254">
    <property type="entry name" value="Flavodoxin/NO_synth"/>
</dbReference>
<dbReference type="PROSITE" id="PS50902">
    <property type="entry name" value="FLAVODOXIN_LIKE"/>
    <property type="match status" value="1"/>
</dbReference>
<sequence>MRVFIGYAGEHGATRGIAERIAATLTGQGLQADLTDLADERATAPDHDACVLGSAVHNGRWIPAAAEYLRRYTPELARRPLWLFSVGLARVFGGPLERWSQNPDPLPAVRDLLSPEDHRLLAGAFERAHTSLPGHVIFRAMGGHYGDHRNWPEIDAWTKDIAHRLLSAPSGKEHHRNGAAPSLRAL</sequence>